<evidence type="ECO:0000256" key="2">
    <source>
        <dbReference type="ARBA" id="ARBA00023125"/>
    </source>
</evidence>
<dbReference type="PANTHER" id="PTHR30055:SF234">
    <property type="entry name" value="HTH-TYPE TRANSCRIPTIONAL REGULATOR BETI"/>
    <property type="match status" value="1"/>
</dbReference>
<dbReference type="PANTHER" id="PTHR30055">
    <property type="entry name" value="HTH-TYPE TRANSCRIPTIONAL REGULATOR RUTR"/>
    <property type="match status" value="1"/>
</dbReference>
<dbReference type="InterPro" id="IPR047923">
    <property type="entry name" value="ArpA-like"/>
</dbReference>
<evidence type="ECO:0000256" key="4">
    <source>
        <dbReference type="PROSITE-ProRule" id="PRU00335"/>
    </source>
</evidence>
<dbReference type="Proteomes" id="UP001500460">
    <property type="component" value="Unassembled WGS sequence"/>
</dbReference>
<protein>
    <submittedName>
        <fullName evidence="6">ScbR family autoregulator-binding transcription factor</fullName>
    </submittedName>
</protein>
<keyword evidence="1" id="KW-0805">Transcription regulation</keyword>
<comment type="caution">
    <text evidence="6">The sequence shown here is derived from an EMBL/GenBank/DDBJ whole genome shotgun (WGS) entry which is preliminary data.</text>
</comment>
<dbReference type="InterPro" id="IPR036271">
    <property type="entry name" value="Tet_transcr_reg_TetR-rel_C_sf"/>
</dbReference>
<accession>A0ABN3K4I0</accession>
<evidence type="ECO:0000313" key="6">
    <source>
        <dbReference type="EMBL" id="GAA2446319.1"/>
    </source>
</evidence>
<organism evidence="6 7">
    <name type="scientific">Streptomyces glaucus</name>
    <dbReference type="NCBI Taxonomy" id="284029"/>
    <lineage>
        <taxon>Bacteria</taxon>
        <taxon>Bacillati</taxon>
        <taxon>Actinomycetota</taxon>
        <taxon>Actinomycetes</taxon>
        <taxon>Kitasatosporales</taxon>
        <taxon>Streptomycetaceae</taxon>
        <taxon>Streptomyces</taxon>
    </lineage>
</organism>
<feature type="DNA-binding region" description="H-T-H motif" evidence="4">
    <location>
        <begin position="31"/>
        <end position="50"/>
    </location>
</feature>
<dbReference type="EMBL" id="BAAATK010000028">
    <property type="protein sequence ID" value="GAA2446319.1"/>
    <property type="molecule type" value="Genomic_DNA"/>
</dbReference>
<keyword evidence="7" id="KW-1185">Reference proteome</keyword>
<dbReference type="SUPFAM" id="SSF48498">
    <property type="entry name" value="Tetracyclin repressor-like, C-terminal domain"/>
    <property type="match status" value="1"/>
</dbReference>
<dbReference type="PROSITE" id="PS01081">
    <property type="entry name" value="HTH_TETR_1"/>
    <property type="match status" value="1"/>
</dbReference>
<dbReference type="InterPro" id="IPR023772">
    <property type="entry name" value="DNA-bd_HTH_TetR-type_CS"/>
</dbReference>
<reference evidence="6 7" key="1">
    <citation type="journal article" date="2019" name="Int. J. Syst. Evol. Microbiol.">
        <title>The Global Catalogue of Microorganisms (GCM) 10K type strain sequencing project: providing services to taxonomists for standard genome sequencing and annotation.</title>
        <authorList>
            <consortium name="The Broad Institute Genomics Platform"/>
            <consortium name="The Broad Institute Genome Sequencing Center for Infectious Disease"/>
            <person name="Wu L."/>
            <person name="Ma J."/>
        </authorList>
    </citation>
    <scope>NUCLEOTIDE SEQUENCE [LARGE SCALE GENOMIC DNA]</scope>
    <source>
        <strain evidence="6 7">JCM 6922</strain>
    </source>
</reference>
<evidence type="ECO:0000256" key="1">
    <source>
        <dbReference type="ARBA" id="ARBA00023015"/>
    </source>
</evidence>
<keyword evidence="2 4" id="KW-0238">DNA-binding</keyword>
<dbReference type="PROSITE" id="PS50977">
    <property type="entry name" value="HTH_TETR_2"/>
    <property type="match status" value="1"/>
</dbReference>
<evidence type="ECO:0000259" key="5">
    <source>
        <dbReference type="PROSITE" id="PS50977"/>
    </source>
</evidence>
<evidence type="ECO:0000256" key="3">
    <source>
        <dbReference type="ARBA" id="ARBA00023163"/>
    </source>
</evidence>
<keyword evidence="3" id="KW-0804">Transcription</keyword>
<dbReference type="RefSeq" id="WP_344605787.1">
    <property type="nucleotide sequence ID" value="NZ_BAAATK010000028.1"/>
</dbReference>
<dbReference type="NCBIfam" id="NF041196">
    <property type="entry name" value="ScbR_bind_reg"/>
    <property type="match status" value="1"/>
</dbReference>
<feature type="domain" description="HTH tetR-type" evidence="5">
    <location>
        <begin position="8"/>
        <end position="68"/>
    </location>
</feature>
<sequence length="222" mass="23849">MGQQKRAIRTRRAVVEAAAAVFAERGYAAATIAEILNRAQVTKGALYFHFDSKAALARGVLEAQISPEYHVARGLKLQEWVDTGMTLAARLPHEPLLLAGVRLSADLQGRDEFGSSWPAWSALMVDYLTEAKDRGEVLPHVVPEETAQVVLGSWVGIQFVSQAASNWADLEERASSLFNHILPAIAAPAVLVQLDTAPDRGRRVIAEVRETSAATGAGAAEG</sequence>
<dbReference type="PRINTS" id="PR00455">
    <property type="entry name" value="HTHTETR"/>
</dbReference>
<dbReference type="InterPro" id="IPR050109">
    <property type="entry name" value="HTH-type_TetR-like_transc_reg"/>
</dbReference>
<dbReference type="InterPro" id="IPR009057">
    <property type="entry name" value="Homeodomain-like_sf"/>
</dbReference>
<dbReference type="InterPro" id="IPR001647">
    <property type="entry name" value="HTH_TetR"/>
</dbReference>
<dbReference type="Pfam" id="PF00440">
    <property type="entry name" value="TetR_N"/>
    <property type="match status" value="1"/>
</dbReference>
<proteinExistence type="predicted"/>
<gene>
    <name evidence="6" type="ORF">GCM10010421_42320</name>
</gene>
<name>A0ABN3K4I0_9ACTN</name>
<evidence type="ECO:0000313" key="7">
    <source>
        <dbReference type="Proteomes" id="UP001500460"/>
    </source>
</evidence>
<dbReference type="Gene3D" id="1.10.357.10">
    <property type="entry name" value="Tetracycline Repressor, domain 2"/>
    <property type="match status" value="1"/>
</dbReference>
<dbReference type="SUPFAM" id="SSF46689">
    <property type="entry name" value="Homeodomain-like"/>
    <property type="match status" value="1"/>
</dbReference>